<dbReference type="RefSeq" id="WP_171691655.1">
    <property type="nucleotide sequence ID" value="NZ_WHOC01000128.1"/>
</dbReference>
<proteinExistence type="predicted"/>
<keyword evidence="1" id="KW-1133">Transmembrane helix</keyword>
<reference evidence="2 3" key="1">
    <citation type="submission" date="2019-10" db="EMBL/GenBank/DDBJ databases">
        <title>Description of Paenibacillus choica sp. nov.</title>
        <authorList>
            <person name="Carlier A."/>
            <person name="Qi S."/>
        </authorList>
    </citation>
    <scope>NUCLEOTIDE SEQUENCE [LARGE SCALE GENOMIC DNA]</scope>
    <source>
        <strain evidence="2 3">LMG 31460</strain>
    </source>
</reference>
<evidence type="ECO:0000313" key="3">
    <source>
        <dbReference type="Proteomes" id="UP000658690"/>
    </source>
</evidence>
<name>A0ABX1Z665_9BACL</name>
<gene>
    <name evidence="2" type="ORF">GC102_23335</name>
</gene>
<protein>
    <submittedName>
        <fullName evidence="2">Uncharacterized protein</fullName>
    </submittedName>
</protein>
<feature type="transmembrane region" description="Helical" evidence="1">
    <location>
        <begin position="6"/>
        <end position="23"/>
    </location>
</feature>
<keyword evidence="1" id="KW-0812">Transmembrane</keyword>
<dbReference type="Proteomes" id="UP000658690">
    <property type="component" value="Unassembled WGS sequence"/>
</dbReference>
<keyword evidence="3" id="KW-1185">Reference proteome</keyword>
<evidence type="ECO:0000313" key="2">
    <source>
        <dbReference type="EMBL" id="NOU88662.1"/>
    </source>
</evidence>
<accession>A0ABX1Z665</accession>
<dbReference type="EMBL" id="WHOC01000128">
    <property type="protein sequence ID" value="NOU88662.1"/>
    <property type="molecule type" value="Genomic_DNA"/>
</dbReference>
<comment type="caution">
    <text evidence="2">The sequence shown here is derived from an EMBL/GenBank/DDBJ whole genome shotgun (WGS) entry which is preliminary data.</text>
</comment>
<keyword evidence="1" id="KW-0472">Membrane</keyword>
<sequence length="96" mass="11283">MFKRRYILILIVSLIAVSFFIMYNKTSHTGVEVLITEKKLEEGNRIIVCQRSGTDVVTNITVPEVAWDLISVNNSYFVSYEYNYWRKPFLVKIQKT</sequence>
<organism evidence="2 3">
    <name type="scientific">Paenibacillus germinis</name>
    <dbReference type="NCBI Taxonomy" id="2654979"/>
    <lineage>
        <taxon>Bacteria</taxon>
        <taxon>Bacillati</taxon>
        <taxon>Bacillota</taxon>
        <taxon>Bacilli</taxon>
        <taxon>Bacillales</taxon>
        <taxon>Paenibacillaceae</taxon>
        <taxon>Paenibacillus</taxon>
    </lineage>
</organism>
<evidence type="ECO:0000256" key="1">
    <source>
        <dbReference type="SAM" id="Phobius"/>
    </source>
</evidence>